<name>A0A9W6XTV7_9STRA</name>
<organism evidence="2 3">
    <name type="scientific">Phytophthora fragariaefolia</name>
    <dbReference type="NCBI Taxonomy" id="1490495"/>
    <lineage>
        <taxon>Eukaryota</taxon>
        <taxon>Sar</taxon>
        <taxon>Stramenopiles</taxon>
        <taxon>Oomycota</taxon>
        <taxon>Peronosporomycetes</taxon>
        <taxon>Peronosporales</taxon>
        <taxon>Peronosporaceae</taxon>
        <taxon>Phytophthora</taxon>
    </lineage>
</organism>
<protein>
    <submittedName>
        <fullName evidence="2">Unnamed protein product</fullName>
    </submittedName>
</protein>
<evidence type="ECO:0000313" key="3">
    <source>
        <dbReference type="Proteomes" id="UP001165121"/>
    </source>
</evidence>
<reference evidence="2" key="1">
    <citation type="submission" date="2023-04" db="EMBL/GenBank/DDBJ databases">
        <title>Phytophthora fragariaefolia NBRC 109709.</title>
        <authorList>
            <person name="Ichikawa N."/>
            <person name="Sato H."/>
            <person name="Tonouchi N."/>
        </authorList>
    </citation>
    <scope>NUCLEOTIDE SEQUENCE</scope>
    <source>
        <strain evidence="2">NBRC 109709</strain>
    </source>
</reference>
<dbReference type="EMBL" id="BSXT01001810">
    <property type="protein sequence ID" value="GMF45381.1"/>
    <property type="molecule type" value="Genomic_DNA"/>
</dbReference>
<sequence length="186" mass="20102">MTFADSAPNLDDTVAEVLMATLVMLYPDVLLLCDSSELVTKMRKAMIARAIGEAEVLAWSATIRRAFNPPVEPSSPRDSNTESSALLDLLKLQSKQIDVPILHSKILEDRVLAVEMQMHTLLGEPAPSEPSGADQPAGRTASQNANEAHRPNKKAPVAISSLVPVVHSRTACVCLAHCEENKTVRV</sequence>
<dbReference type="Proteomes" id="UP001165121">
    <property type="component" value="Unassembled WGS sequence"/>
</dbReference>
<comment type="caution">
    <text evidence="2">The sequence shown here is derived from an EMBL/GenBank/DDBJ whole genome shotgun (WGS) entry which is preliminary data.</text>
</comment>
<evidence type="ECO:0000256" key="1">
    <source>
        <dbReference type="SAM" id="MobiDB-lite"/>
    </source>
</evidence>
<accession>A0A9W6XTV7</accession>
<dbReference type="OrthoDB" id="129303at2759"/>
<evidence type="ECO:0000313" key="2">
    <source>
        <dbReference type="EMBL" id="GMF45381.1"/>
    </source>
</evidence>
<keyword evidence="3" id="KW-1185">Reference proteome</keyword>
<feature type="region of interest" description="Disordered" evidence="1">
    <location>
        <begin position="123"/>
        <end position="156"/>
    </location>
</feature>
<gene>
    <name evidence="2" type="ORF">Pfra01_001622000</name>
</gene>
<dbReference type="AlphaFoldDB" id="A0A9W6XTV7"/>
<proteinExistence type="predicted"/>